<evidence type="ECO:0000313" key="2">
    <source>
        <dbReference type="Proteomes" id="UP000193689"/>
    </source>
</evidence>
<accession>A0A1Y2DGE0</accession>
<proteinExistence type="predicted"/>
<dbReference type="EMBL" id="MCFJ01000018">
    <property type="protein sequence ID" value="ORY57755.1"/>
    <property type="molecule type" value="Genomic_DNA"/>
</dbReference>
<sequence length="139" mass="14860">MATPIILCGKFEQVGQVVKNTIQPEFEVVHFISSPESGQTTIPLLVKGEAPTNSSDNIGSRNYAVASKAVVVGAMYDDAWVENLAKEVDVPVLRPERLVGNPTGPPDAAAVQAVAKRVKEGLQKLVDEGKLGQAGVFWY</sequence>
<comment type="caution">
    <text evidence="1">The sequence shown here is derived from an EMBL/GenBank/DDBJ whole genome shotgun (WGS) entry which is preliminary data.</text>
</comment>
<gene>
    <name evidence="1" type="ORF">BCR38DRAFT_413671</name>
</gene>
<dbReference type="OrthoDB" id="3649348at2759"/>
<evidence type="ECO:0000313" key="1">
    <source>
        <dbReference type="EMBL" id="ORY57755.1"/>
    </source>
</evidence>
<dbReference type="AlphaFoldDB" id="A0A1Y2DGE0"/>
<dbReference type="GeneID" id="63775066"/>
<dbReference type="RefSeq" id="XP_040710884.1">
    <property type="nucleotide sequence ID" value="XM_040858854.1"/>
</dbReference>
<name>A0A1Y2DGE0_9PEZI</name>
<dbReference type="Proteomes" id="UP000193689">
    <property type="component" value="Unassembled WGS sequence"/>
</dbReference>
<protein>
    <recommendedName>
        <fullName evidence="3">NAD(P)-binding domain-containing protein</fullName>
    </recommendedName>
</protein>
<reference evidence="1 2" key="1">
    <citation type="submission" date="2016-07" db="EMBL/GenBank/DDBJ databases">
        <title>Pervasive Adenine N6-methylation of Active Genes in Fungi.</title>
        <authorList>
            <consortium name="DOE Joint Genome Institute"/>
            <person name="Mondo S.J."/>
            <person name="Dannebaum R.O."/>
            <person name="Kuo R.C."/>
            <person name="Labutti K."/>
            <person name="Haridas S."/>
            <person name="Kuo A."/>
            <person name="Salamov A."/>
            <person name="Ahrendt S.R."/>
            <person name="Lipzen A."/>
            <person name="Sullivan W."/>
            <person name="Andreopoulos W.B."/>
            <person name="Clum A."/>
            <person name="Lindquist E."/>
            <person name="Daum C."/>
            <person name="Ramamoorthy G.K."/>
            <person name="Gryganskyi A."/>
            <person name="Culley D."/>
            <person name="Magnuson J.K."/>
            <person name="James T.Y."/>
            <person name="O'Malley M.A."/>
            <person name="Stajich J.E."/>
            <person name="Spatafora J.W."/>
            <person name="Visel A."/>
            <person name="Grigoriev I.V."/>
        </authorList>
    </citation>
    <scope>NUCLEOTIDE SEQUENCE [LARGE SCALE GENOMIC DNA]</scope>
    <source>
        <strain evidence="1 2">CBS 129021</strain>
    </source>
</reference>
<evidence type="ECO:0008006" key="3">
    <source>
        <dbReference type="Google" id="ProtNLM"/>
    </source>
</evidence>
<keyword evidence="2" id="KW-1185">Reference proteome</keyword>
<organism evidence="1 2">
    <name type="scientific">Pseudomassariella vexata</name>
    <dbReference type="NCBI Taxonomy" id="1141098"/>
    <lineage>
        <taxon>Eukaryota</taxon>
        <taxon>Fungi</taxon>
        <taxon>Dikarya</taxon>
        <taxon>Ascomycota</taxon>
        <taxon>Pezizomycotina</taxon>
        <taxon>Sordariomycetes</taxon>
        <taxon>Xylariomycetidae</taxon>
        <taxon>Amphisphaeriales</taxon>
        <taxon>Pseudomassariaceae</taxon>
        <taxon>Pseudomassariella</taxon>
    </lineage>
</organism>
<dbReference type="InParanoid" id="A0A1Y2DGE0"/>